<evidence type="ECO:0000313" key="1">
    <source>
        <dbReference type="EMBL" id="AUD06142.1"/>
    </source>
</evidence>
<proteinExistence type="predicted"/>
<reference evidence="1 2" key="1">
    <citation type="submission" date="2017-11" db="EMBL/GenBank/DDBJ databases">
        <title>Taxonomic description and genome sequences of Spirosoma HA7 sp. nov., isolated from pollen microhabitat of Corylus avellana.</title>
        <authorList>
            <person name="Ambika Manirajan B."/>
            <person name="Suarez C."/>
            <person name="Ratering S."/>
            <person name="Geissler-Plaum R."/>
            <person name="Cardinale M."/>
            <person name="Sylvia S."/>
        </authorList>
    </citation>
    <scope>NUCLEOTIDE SEQUENCE [LARGE SCALE GENOMIC DNA]</scope>
    <source>
        <strain evidence="1 2">HA7</strain>
    </source>
</reference>
<dbReference type="RefSeq" id="WP_100992692.1">
    <property type="nucleotide sequence ID" value="NZ_CP025096.1"/>
</dbReference>
<dbReference type="Pfam" id="PF12686">
    <property type="entry name" value="DUF3800"/>
    <property type="match status" value="1"/>
</dbReference>
<evidence type="ECO:0008006" key="3">
    <source>
        <dbReference type="Google" id="ProtNLM"/>
    </source>
</evidence>
<dbReference type="InterPro" id="IPR024524">
    <property type="entry name" value="DUF3800"/>
</dbReference>
<keyword evidence="2" id="KW-1185">Reference proteome</keyword>
<dbReference type="Proteomes" id="UP000232883">
    <property type="component" value="Chromosome"/>
</dbReference>
<dbReference type="KEGG" id="spir:CWM47_32430"/>
<protein>
    <recommendedName>
        <fullName evidence="3">DUF3800 domain-containing protein</fullName>
    </recommendedName>
</protein>
<sequence length="96" mass="10886">MHDHIAFLDEWGNNGLDFTKPGRAGVPVSTHFIVTAIILRKEQLSEAEAQVEAVRKRFFQTGPIQSAKVGSDDKRRILILKQLLPVPFQLVLFQFN</sequence>
<gene>
    <name evidence="1" type="ORF">CWM47_32430</name>
</gene>
<dbReference type="OrthoDB" id="6057352at2"/>
<accession>A0A2K8Z8E1</accession>
<dbReference type="EMBL" id="CP025096">
    <property type="protein sequence ID" value="AUD06142.1"/>
    <property type="molecule type" value="Genomic_DNA"/>
</dbReference>
<dbReference type="AlphaFoldDB" id="A0A2K8Z8E1"/>
<name>A0A2K8Z8E1_9BACT</name>
<evidence type="ECO:0000313" key="2">
    <source>
        <dbReference type="Proteomes" id="UP000232883"/>
    </source>
</evidence>
<organism evidence="1 2">
    <name type="scientific">Spirosoma pollinicola</name>
    <dbReference type="NCBI Taxonomy" id="2057025"/>
    <lineage>
        <taxon>Bacteria</taxon>
        <taxon>Pseudomonadati</taxon>
        <taxon>Bacteroidota</taxon>
        <taxon>Cytophagia</taxon>
        <taxon>Cytophagales</taxon>
        <taxon>Cytophagaceae</taxon>
        <taxon>Spirosoma</taxon>
    </lineage>
</organism>